<keyword evidence="3" id="KW-1185">Reference proteome</keyword>
<gene>
    <name evidence="2" type="ORF">Ga0080574_TMP2450</name>
</gene>
<keyword evidence="1" id="KW-1133">Transmembrane helix</keyword>
<dbReference type="Proteomes" id="UP000187059">
    <property type="component" value="Chromosome"/>
</dbReference>
<accession>A0A1P8UTP3</accession>
<dbReference type="RefSeq" id="WP_076699484.1">
    <property type="nucleotide sequence ID" value="NZ_CP015093.1"/>
</dbReference>
<protein>
    <submittedName>
        <fullName evidence="2">Lipopolysaccharide export system protein LptC</fullName>
    </submittedName>
</protein>
<keyword evidence="1" id="KW-0472">Membrane</keyword>
<evidence type="ECO:0000256" key="1">
    <source>
        <dbReference type="SAM" id="Phobius"/>
    </source>
</evidence>
<feature type="transmembrane region" description="Helical" evidence="1">
    <location>
        <begin position="12"/>
        <end position="33"/>
    </location>
</feature>
<reference evidence="2 3" key="1">
    <citation type="submission" date="2016-04" db="EMBL/GenBank/DDBJ databases">
        <title>Deep-sea bacteria in the southern Pacific.</title>
        <authorList>
            <person name="Tang K."/>
        </authorList>
    </citation>
    <scope>NUCLEOTIDE SEQUENCE [LARGE SCALE GENOMIC DNA]</scope>
    <source>
        <strain evidence="2 3">JLT2014</strain>
    </source>
</reference>
<organism evidence="2 3">
    <name type="scientific">Salipiger abyssi</name>
    <dbReference type="NCBI Taxonomy" id="1250539"/>
    <lineage>
        <taxon>Bacteria</taxon>
        <taxon>Pseudomonadati</taxon>
        <taxon>Pseudomonadota</taxon>
        <taxon>Alphaproteobacteria</taxon>
        <taxon>Rhodobacterales</taxon>
        <taxon>Roseobacteraceae</taxon>
        <taxon>Salipiger</taxon>
    </lineage>
</organism>
<name>A0A1P8UTP3_9RHOB</name>
<dbReference type="KEGG" id="paby:Ga0080574_TMP2450"/>
<dbReference type="EMBL" id="CP015093">
    <property type="protein sequence ID" value="APZ52784.1"/>
    <property type="molecule type" value="Genomic_DNA"/>
</dbReference>
<proteinExistence type="predicted"/>
<dbReference type="STRING" id="1250539.Ga0080574_TMP2450"/>
<dbReference type="Gene3D" id="2.60.450.10">
    <property type="entry name" value="Lipopolysaccharide (LPS) transport protein A like domain"/>
    <property type="match status" value="1"/>
</dbReference>
<sequence length="202" mass="21226">MVRGGDTYSSVIGWLKILLPVAALMLLSTLFLLPRQSDQGAELPYAGGTEAGDATREQIVAPRYAGTTPKGDRLTLTADSAEPINGSLARVRAHRLDAQLDMTDGSRITLSANEALVDDEDKSADLEGSVHIVSSTGYVIDTERMLTALDRVDAETLTPVSGSGPAGQFTAGKMTITAEGSGGDVQLLFTGGVNLIYDPQDE</sequence>
<dbReference type="OrthoDB" id="7871110at2"/>
<dbReference type="Pfam" id="PF06835">
    <property type="entry name" value="LptC"/>
    <property type="match status" value="1"/>
</dbReference>
<dbReference type="AlphaFoldDB" id="A0A1P8UTP3"/>
<evidence type="ECO:0000313" key="3">
    <source>
        <dbReference type="Proteomes" id="UP000187059"/>
    </source>
</evidence>
<dbReference type="InterPro" id="IPR010664">
    <property type="entry name" value="LipoPS_assembly_LptC-rel"/>
</dbReference>
<keyword evidence="1" id="KW-0812">Transmembrane</keyword>
<evidence type="ECO:0000313" key="2">
    <source>
        <dbReference type="EMBL" id="APZ52784.1"/>
    </source>
</evidence>